<dbReference type="EC" id="2.3.1.234" evidence="2"/>
<reference evidence="3" key="1">
    <citation type="journal article" date="2019" name="Int. J. Syst. Evol. Microbiol.">
        <title>The Global Catalogue of Microorganisms (GCM) 10K type strain sequencing project: providing services to taxonomists for standard genome sequencing and annotation.</title>
        <authorList>
            <consortium name="The Broad Institute Genomics Platform"/>
            <consortium name="The Broad Institute Genome Sequencing Center for Infectious Disease"/>
            <person name="Wu L."/>
            <person name="Ma J."/>
        </authorList>
    </citation>
    <scope>NUCLEOTIDE SEQUENCE [LARGE SCALE GENOMIC DNA]</scope>
    <source>
        <strain evidence="3">CCUG 56331</strain>
    </source>
</reference>
<dbReference type="GO" id="GO:0061711">
    <property type="term" value="F:tRNA N(6)-L-threonylcarbamoyladenine synthase activity"/>
    <property type="evidence" value="ECO:0007669"/>
    <property type="project" value="UniProtKB-EC"/>
</dbReference>
<dbReference type="PANTHER" id="PTHR11735:SF11">
    <property type="entry name" value="TRNA THREONYLCARBAMOYLADENOSINE BIOSYNTHESIS PROTEIN TSAB"/>
    <property type="match status" value="1"/>
</dbReference>
<name>A0ABW0RAT5_9BACL</name>
<dbReference type="SUPFAM" id="SSF53067">
    <property type="entry name" value="Actin-like ATPase domain"/>
    <property type="match status" value="2"/>
</dbReference>
<dbReference type="PANTHER" id="PTHR11735">
    <property type="entry name" value="TRNA N6-ADENOSINE THREONYLCARBAMOYLTRANSFERASE"/>
    <property type="match status" value="1"/>
</dbReference>
<evidence type="ECO:0000313" key="2">
    <source>
        <dbReference type="EMBL" id="MFC5540535.1"/>
    </source>
</evidence>
<dbReference type="EMBL" id="JBHSNQ010000023">
    <property type="protein sequence ID" value="MFC5540535.1"/>
    <property type="molecule type" value="Genomic_DNA"/>
</dbReference>
<accession>A0ABW0RAT5</accession>
<keyword evidence="2" id="KW-0012">Acyltransferase</keyword>
<evidence type="ECO:0000313" key="3">
    <source>
        <dbReference type="Proteomes" id="UP001595978"/>
    </source>
</evidence>
<dbReference type="InterPro" id="IPR043129">
    <property type="entry name" value="ATPase_NBD"/>
</dbReference>
<keyword evidence="3" id="KW-1185">Reference proteome</keyword>
<protein>
    <submittedName>
        <fullName evidence="2">tRNA (Adenosine(37)-N6)-threonylcarbamoyltransferase complex dimerization subunit type 1 TsaB</fullName>
        <ecNumber evidence="2">2.3.1.234</ecNumber>
    </submittedName>
</protein>
<dbReference type="Proteomes" id="UP001595978">
    <property type="component" value="Unassembled WGS sequence"/>
</dbReference>
<feature type="domain" description="Gcp-like" evidence="1">
    <location>
        <begin position="23"/>
        <end position="225"/>
    </location>
</feature>
<organism evidence="2 3">
    <name type="scientific">Ureibacillus suwonensis</name>
    <dbReference type="NCBI Taxonomy" id="313007"/>
    <lineage>
        <taxon>Bacteria</taxon>
        <taxon>Bacillati</taxon>
        <taxon>Bacillota</taxon>
        <taxon>Bacilli</taxon>
        <taxon>Bacillales</taxon>
        <taxon>Caryophanaceae</taxon>
        <taxon>Ureibacillus</taxon>
    </lineage>
</organism>
<keyword evidence="2" id="KW-0808">Transferase</keyword>
<dbReference type="InterPro" id="IPR022496">
    <property type="entry name" value="T6A_TsaB"/>
</dbReference>
<dbReference type="Gene3D" id="3.30.420.40">
    <property type="match status" value="2"/>
</dbReference>
<dbReference type="RefSeq" id="WP_342471077.1">
    <property type="nucleotide sequence ID" value="NZ_JBHSNQ010000023.1"/>
</dbReference>
<evidence type="ECO:0000259" key="1">
    <source>
        <dbReference type="Pfam" id="PF00814"/>
    </source>
</evidence>
<dbReference type="NCBIfam" id="TIGR03725">
    <property type="entry name" value="T6A_YeaZ"/>
    <property type="match status" value="1"/>
</dbReference>
<dbReference type="Pfam" id="PF00814">
    <property type="entry name" value="TsaD"/>
    <property type="match status" value="1"/>
</dbReference>
<comment type="caution">
    <text evidence="2">The sequence shown here is derived from an EMBL/GenBank/DDBJ whole genome shotgun (WGS) entry which is preliminary data.</text>
</comment>
<sequence>MIWLGIETSNKPLSVAIAKDGQVLAEIVQNSNMTHSVTCMPAIEEVFRKANLQPADVDAIAVSEGPGSYTGLRIGVTIAKTLAWTLKKPLVGVSSLKVLASNAELYNGTICALFDARRKNVYAAAYSGMDLNTIIPEHHGSLEELLQQLKRDDGPIMFVGLDATKFKEDIQAVLGELAEFAPPSLHLPRASKLIELAEKEPIPPLEAIHSFVPQYHRLAEAEANWIKEQKKGQSR</sequence>
<gene>
    <name evidence="2" type="primary">tsaB</name>
    <name evidence="2" type="ORF">ACFPOH_01860</name>
</gene>
<dbReference type="CDD" id="cd24032">
    <property type="entry name" value="ASKHA_NBD_TsaB"/>
    <property type="match status" value="1"/>
</dbReference>
<proteinExistence type="predicted"/>
<dbReference type="InterPro" id="IPR000905">
    <property type="entry name" value="Gcp-like_dom"/>
</dbReference>